<feature type="domain" description="STAS" evidence="3">
    <location>
        <begin position="17"/>
        <end position="111"/>
    </location>
</feature>
<protein>
    <recommendedName>
        <fullName evidence="2">Anti-sigma factor antagonist</fullName>
    </recommendedName>
</protein>
<gene>
    <name evidence="4" type="ORF">ALGA_3060</name>
</gene>
<proteinExistence type="inferred from homology"/>
<organism evidence="4 5">
    <name type="scientific">Labilibaculum antarcticum</name>
    <dbReference type="NCBI Taxonomy" id="1717717"/>
    <lineage>
        <taxon>Bacteria</taxon>
        <taxon>Pseudomonadati</taxon>
        <taxon>Bacteroidota</taxon>
        <taxon>Bacteroidia</taxon>
        <taxon>Marinilabiliales</taxon>
        <taxon>Marinifilaceae</taxon>
        <taxon>Labilibaculum</taxon>
    </lineage>
</organism>
<dbReference type="Gene3D" id="3.30.750.24">
    <property type="entry name" value="STAS domain"/>
    <property type="match status" value="1"/>
</dbReference>
<comment type="similarity">
    <text evidence="1 2">Belongs to the anti-sigma-factor antagonist family.</text>
</comment>
<accession>A0A1Y1CM45</accession>
<dbReference type="InterPro" id="IPR036513">
    <property type="entry name" value="STAS_dom_sf"/>
</dbReference>
<dbReference type="PANTHER" id="PTHR33495">
    <property type="entry name" value="ANTI-SIGMA FACTOR ANTAGONIST TM_1081-RELATED-RELATED"/>
    <property type="match status" value="1"/>
</dbReference>
<reference evidence="5" key="2">
    <citation type="journal article" date="2020" name="Antonie Van Leeuwenhoek">
        <title>Labilibaculum antarcticum sp. nov., a novel facultative anaerobic, psychrotorelant bacterium isolated from marine sediment of Antarctica.</title>
        <authorList>
            <person name="Watanabe M."/>
            <person name="Kojima H."/>
            <person name="Fukui M."/>
        </authorList>
    </citation>
    <scope>NUCLEOTIDE SEQUENCE [LARGE SCALE GENOMIC DNA]</scope>
    <source>
        <strain evidence="5">SPP2</strain>
    </source>
</reference>
<evidence type="ECO:0000259" key="3">
    <source>
        <dbReference type="PROSITE" id="PS50801"/>
    </source>
</evidence>
<dbReference type="Proteomes" id="UP000218267">
    <property type="component" value="Chromosome"/>
</dbReference>
<evidence type="ECO:0000256" key="1">
    <source>
        <dbReference type="ARBA" id="ARBA00009013"/>
    </source>
</evidence>
<dbReference type="GO" id="GO:0043856">
    <property type="term" value="F:anti-sigma factor antagonist activity"/>
    <property type="evidence" value="ECO:0007669"/>
    <property type="project" value="InterPro"/>
</dbReference>
<dbReference type="RefSeq" id="WP_096430695.1">
    <property type="nucleotide sequence ID" value="NZ_AP018042.1"/>
</dbReference>
<evidence type="ECO:0000313" key="4">
    <source>
        <dbReference type="EMBL" id="BAX81360.1"/>
    </source>
</evidence>
<dbReference type="KEGG" id="mbas:ALGA_3060"/>
<evidence type="ECO:0000256" key="2">
    <source>
        <dbReference type="RuleBase" id="RU003749"/>
    </source>
</evidence>
<dbReference type="AlphaFoldDB" id="A0A1Y1CM45"/>
<dbReference type="InterPro" id="IPR003658">
    <property type="entry name" value="Anti-sigma_ant"/>
</dbReference>
<dbReference type="NCBIfam" id="TIGR00377">
    <property type="entry name" value="ant_ant_sig"/>
    <property type="match status" value="1"/>
</dbReference>
<reference evidence="4 5" key="1">
    <citation type="journal article" date="2018" name="Mar. Genomics">
        <title>Complete genome sequence of Marinifilaceae bacterium strain SPP2, isolated from the Antarctic marine sediment.</title>
        <authorList>
            <person name="Watanabe M."/>
            <person name="Kojima H."/>
            <person name="Fukui M."/>
        </authorList>
    </citation>
    <scope>NUCLEOTIDE SEQUENCE [LARGE SCALE GENOMIC DNA]</scope>
    <source>
        <strain evidence="4 5">SPP2</strain>
    </source>
</reference>
<keyword evidence="5" id="KW-1185">Reference proteome</keyword>
<dbReference type="InterPro" id="IPR002645">
    <property type="entry name" value="STAS_dom"/>
</dbReference>
<dbReference type="OrthoDB" id="9796110at2"/>
<dbReference type="EMBL" id="AP018042">
    <property type="protein sequence ID" value="BAX81360.1"/>
    <property type="molecule type" value="Genomic_DNA"/>
</dbReference>
<dbReference type="PANTHER" id="PTHR33495:SF2">
    <property type="entry name" value="ANTI-SIGMA FACTOR ANTAGONIST TM_1081-RELATED"/>
    <property type="match status" value="1"/>
</dbReference>
<dbReference type="Pfam" id="PF01740">
    <property type="entry name" value="STAS"/>
    <property type="match status" value="1"/>
</dbReference>
<dbReference type="PROSITE" id="PS50801">
    <property type="entry name" value="STAS"/>
    <property type="match status" value="1"/>
</dbReference>
<name>A0A1Y1CM45_9BACT</name>
<evidence type="ECO:0000313" key="5">
    <source>
        <dbReference type="Proteomes" id="UP000218267"/>
    </source>
</evidence>
<dbReference type="CDD" id="cd07043">
    <property type="entry name" value="STAS_anti-anti-sigma_factors"/>
    <property type="match status" value="1"/>
</dbReference>
<dbReference type="SUPFAM" id="SSF52091">
    <property type="entry name" value="SpoIIaa-like"/>
    <property type="match status" value="1"/>
</dbReference>
<sequence length="119" mass="12909">MDFKIDKKDGYTLVQVLKDKLDTHIAPALKSELVLISGNGEKSILLDLTPCTYCDSSGLSAILVANRLCKNANGAFVLHGLQPAVERLVSISQLDSVLNISYNMDDAVSTMKGQIELNK</sequence>